<dbReference type="EMBL" id="MT142238">
    <property type="protein sequence ID" value="QJA76692.1"/>
    <property type="molecule type" value="Genomic_DNA"/>
</dbReference>
<dbReference type="AlphaFoldDB" id="A0A6M3J4L4"/>
<organism evidence="1">
    <name type="scientific">viral metagenome</name>
    <dbReference type="NCBI Taxonomy" id="1070528"/>
    <lineage>
        <taxon>unclassified sequences</taxon>
        <taxon>metagenomes</taxon>
        <taxon>organismal metagenomes</taxon>
    </lineage>
</organism>
<proteinExistence type="predicted"/>
<name>A0A6M3J4L4_9ZZZZ</name>
<evidence type="ECO:0000313" key="1">
    <source>
        <dbReference type="EMBL" id="QJA64813.1"/>
    </source>
</evidence>
<sequence>MAAAVIPVVAKMVIGAAIGAGVSSAMGGDVKKGMLYGAAGAGITSLASSFLGAGTASASAGTGTGAGTAGSTASGTAASSTAPAFMGDWAAGPASVSTGTGAAPIVSLGPADIAGRLPLSPEIDAITGASPNINFTPPVSETVGGAAGGLVSKLKSLAQPIATVGQIAAPFLAKPAQAPPVTPPIPPRTTDKFSMDFEDIRTQYDKESRDRLRALKAREVESSTLIAPLRALSTIEPEGESKEDQYYKAPRTALEKFKGTTPTYGRRRLRTLTA</sequence>
<accession>A0A6M3J4L4</accession>
<dbReference type="EMBL" id="MT141527">
    <property type="protein sequence ID" value="QJA64813.1"/>
    <property type="molecule type" value="Genomic_DNA"/>
</dbReference>
<reference evidence="1" key="1">
    <citation type="submission" date="2020-03" db="EMBL/GenBank/DDBJ databases">
        <title>The deep terrestrial virosphere.</title>
        <authorList>
            <person name="Holmfeldt K."/>
            <person name="Nilsson E."/>
            <person name="Simone D."/>
            <person name="Lopez-Fernandez M."/>
            <person name="Wu X."/>
            <person name="de Brujin I."/>
            <person name="Lundin D."/>
            <person name="Andersson A."/>
            <person name="Bertilsson S."/>
            <person name="Dopson M."/>
        </authorList>
    </citation>
    <scope>NUCLEOTIDE SEQUENCE</scope>
    <source>
        <strain evidence="2">MM415A01464</strain>
        <strain evidence="1">MM415B00464</strain>
    </source>
</reference>
<gene>
    <name evidence="2" type="ORF">MM415A01464_0005</name>
    <name evidence="1" type="ORF">MM415B00464_0012</name>
</gene>
<evidence type="ECO:0000313" key="2">
    <source>
        <dbReference type="EMBL" id="QJA76692.1"/>
    </source>
</evidence>
<protein>
    <submittedName>
        <fullName evidence="1">Uncharacterized protein</fullName>
    </submittedName>
</protein>